<dbReference type="AlphaFoldDB" id="A0A3B4WQ73"/>
<dbReference type="Proteomes" id="UP000261360">
    <property type="component" value="Unplaced"/>
</dbReference>
<reference evidence="3" key="2">
    <citation type="submission" date="2025-09" db="UniProtKB">
        <authorList>
            <consortium name="Ensembl"/>
        </authorList>
    </citation>
    <scope>IDENTIFICATION</scope>
</reference>
<name>A0A3B4WQ73_SERLL</name>
<dbReference type="SUPFAM" id="SSF52540">
    <property type="entry name" value="P-loop containing nucleoside triphosphate hydrolases"/>
    <property type="match status" value="1"/>
</dbReference>
<reference evidence="3" key="1">
    <citation type="submission" date="2025-08" db="UniProtKB">
        <authorList>
            <consortium name="Ensembl"/>
        </authorList>
    </citation>
    <scope>IDENTIFICATION</scope>
</reference>
<dbReference type="Pfam" id="PF00004">
    <property type="entry name" value="AAA"/>
    <property type="match status" value="1"/>
</dbReference>
<feature type="domain" description="ATPase AAA-type core" evidence="2">
    <location>
        <begin position="48"/>
        <end position="63"/>
    </location>
</feature>
<keyword evidence="4" id="KW-1185">Reference proteome</keyword>
<evidence type="ECO:0000313" key="3">
    <source>
        <dbReference type="Ensembl" id="ENSSLDP00000004787.1"/>
    </source>
</evidence>
<dbReference type="GO" id="GO:0005524">
    <property type="term" value="F:ATP binding"/>
    <property type="evidence" value="ECO:0007669"/>
    <property type="project" value="InterPro"/>
</dbReference>
<accession>A0A3B4WQ73</accession>
<dbReference type="Ensembl" id="ENSSLDT00000004945.1">
    <property type="protein sequence ID" value="ENSSLDP00000004787.1"/>
    <property type="gene ID" value="ENSSLDG00000003809.1"/>
</dbReference>
<proteinExistence type="predicted"/>
<sequence>MVAAVSAGHGISNYYSSKIDELEVVVREKTQNLRRLEAQRNELNSKGVLMYGPPGTGKTLLAR</sequence>
<feature type="coiled-coil region" evidence="1">
    <location>
        <begin position="19"/>
        <end position="46"/>
    </location>
</feature>
<dbReference type="Gene3D" id="3.40.50.300">
    <property type="entry name" value="P-loop containing nucleotide triphosphate hydrolases"/>
    <property type="match status" value="1"/>
</dbReference>
<keyword evidence="1" id="KW-0175">Coiled coil</keyword>
<dbReference type="GO" id="GO:0016887">
    <property type="term" value="F:ATP hydrolysis activity"/>
    <property type="evidence" value="ECO:0007669"/>
    <property type="project" value="InterPro"/>
</dbReference>
<dbReference type="STRING" id="1841481.ENSSLDP00000004787"/>
<protein>
    <recommendedName>
        <fullName evidence="2">ATPase AAA-type core domain-containing protein</fullName>
    </recommendedName>
</protein>
<dbReference type="InterPro" id="IPR003959">
    <property type="entry name" value="ATPase_AAA_core"/>
</dbReference>
<evidence type="ECO:0000259" key="2">
    <source>
        <dbReference type="Pfam" id="PF00004"/>
    </source>
</evidence>
<evidence type="ECO:0000256" key="1">
    <source>
        <dbReference type="SAM" id="Coils"/>
    </source>
</evidence>
<dbReference type="InterPro" id="IPR027417">
    <property type="entry name" value="P-loop_NTPase"/>
</dbReference>
<organism evidence="3 4">
    <name type="scientific">Seriola lalandi dorsalis</name>
    <dbReference type="NCBI Taxonomy" id="1841481"/>
    <lineage>
        <taxon>Eukaryota</taxon>
        <taxon>Metazoa</taxon>
        <taxon>Chordata</taxon>
        <taxon>Craniata</taxon>
        <taxon>Vertebrata</taxon>
        <taxon>Euteleostomi</taxon>
        <taxon>Actinopterygii</taxon>
        <taxon>Neopterygii</taxon>
        <taxon>Teleostei</taxon>
        <taxon>Neoteleostei</taxon>
        <taxon>Acanthomorphata</taxon>
        <taxon>Carangaria</taxon>
        <taxon>Carangiformes</taxon>
        <taxon>Carangidae</taxon>
        <taxon>Seriola</taxon>
    </lineage>
</organism>
<evidence type="ECO:0000313" key="4">
    <source>
        <dbReference type="Proteomes" id="UP000261360"/>
    </source>
</evidence>